<dbReference type="InterPro" id="IPR050352">
    <property type="entry name" value="ABCG_transporters"/>
</dbReference>
<dbReference type="Gene3D" id="2.60.200.20">
    <property type="match status" value="2"/>
</dbReference>
<dbReference type="PROSITE" id="PS00211">
    <property type="entry name" value="ABC_TRANSPORTER_1"/>
    <property type="match status" value="1"/>
</dbReference>
<dbReference type="AlphaFoldDB" id="K9XM99"/>
<dbReference type="InterPro" id="IPR017871">
    <property type="entry name" value="ABC_transporter-like_CS"/>
</dbReference>
<dbReference type="Gene3D" id="3.40.50.300">
    <property type="entry name" value="P-loop containing nucleotide triphosphate hydrolases"/>
    <property type="match status" value="1"/>
</dbReference>
<comment type="subcellular location">
    <subcellularLocation>
        <location evidence="1">Membrane</location>
        <topology evidence="1">Multi-pass membrane protein</topology>
    </subcellularLocation>
</comment>
<keyword evidence="3 8" id="KW-0812">Transmembrane</keyword>
<feature type="transmembrane region" description="Helical" evidence="8">
    <location>
        <begin position="554"/>
        <end position="573"/>
    </location>
</feature>
<dbReference type="GO" id="GO:0005524">
    <property type="term" value="F:ATP binding"/>
    <property type="evidence" value="ECO:0007669"/>
    <property type="project" value="UniProtKB-KW"/>
</dbReference>
<dbReference type="eggNOG" id="COG0842">
    <property type="taxonomic scope" value="Bacteria"/>
</dbReference>
<feature type="domain" description="ABC transporter" evidence="10">
    <location>
        <begin position="237"/>
        <end position="472"/>
    </location>
</feature>
<dbReference type="SMART" id="SM00382">
    <property type="entry name" value="AAA"/>
    <property type="match status" value="1"/>
</dbReference>
<dbReference type="GO" id="GO:0016020">
    <property type="term" value="C:membrane"/>
    <property type="evidence" value="ECO:0007669"/>
    <property type="project" value="UniProtKB-SubCell"/>
</dbReference>
<evidence type="ECO:0000256" key="8">
    <source>
        <dbReference type="SAM" id="Phobius"/>
    </source>
</evidence>
<dbReference type="PANTHER" id="PTHR48041:SF139">
    <property type="entry name" value="PROTEIN SCARLET"/>
    <property type="match status" value="1"/>
</dbReference>
<dbReference type="HOGENOM" id="CLU_012042_0_0_3"/>
<dbReference type="EMBL" id="CP003653">
    <property type="protein sequence ID" value="AFZ33730.1"/>
    <property type="molecule type" value="Genomic_DNA"/>
</dbReference>
<dbReference type="GO" id="GO:0140359">
    <property type="term" value="F:ABC-type transporter activity"/>
    <property type="evidence" value="ECO:0007669"/>
    <property type="project" value="InterPro"/>
</dbReference>
<dbReference type="STRING" id="111780.Sta7437_0110"/>
<keyword evidence="5" id="KW-0067">ATP-binding</keyword>
<evidence type="ECO:0000256" key="5">
    <source>
        <dbReference type="ARBA" id="ARBA00022840"/>
    </source>
</evidence>
<dbReference type="Pfam" id="PF00498">
    <property type="entry name" value="FHA"/>
    <property type="match status" value="2"/>
</dbReference>
<keyword evidence="6 8" id="KW-1133">Transmembrane helix</keyword>
<keyword evidence="7 8" id="KW-0472">Membrane</keyword>
<feature type="transmembrane region" description="Helical" evidence="8">
    <location>
        <begin position="642"/>
        <end position="665"/>
    </location>
</feature>
<evidence type="ECO:0000313" key="11">
    <source>
        <dbReference type="EMBL" id="AFZ33730.1"/>
    </source>
</evidence>
<dbReference type="PROSITE" id="PS50893">
    <property type="entry name" value="ABC_TRANSPORTER_2"/>
    <property type="match status" value="1"/>
</dbReference>
<dbReference type="GO" id="GO:0016887">
    <property type="term" value="F:ATP hydrolysis activity"/>
    <property type="evidence" value="ECO:0007669"/>
    <property type="project" value="InterPro"/>
</dbReference>
<dbReference type="KEGG" id="scs:Sta7437_0110"/>
<dbReference type="InterPro" id="IPR003439">
    <property type="entry name" value="ABC_transporter-like_ATP-bd"/>
</dbReference>
<evidence type="ECO:0000256" key="4">
    <source>
        <dbReference type="ARBA" id="ARBA00022741"/>
    </source>
</evidence>
<feature type="domain" description="FHA" evidence="9">
    <location>
        <begin position="147"/>
        <end position="200"/>
    </location>
</feature>
<evidence type="ECO:0000256" key="1">
    <source>
        <dbReference type="ARBA" id="ARBA00004141"/>
    </source>
</evidence>
<dbReference type="InterPro" id="IPR008984">
    <property type="entry name" value="SMAD_FHA_dom_sf"/>
</dbReference>
<dbReference type="eggNOG" id="COG1131">
    <property type="taxonomic scope" value="Bacteria"/>
</dbReference>
<dbReference type="InterPro" id="IPR003593">
    <property type="entry name" value="AAA+_ATPase"/>
</dbReference>
<feature type="transmembrane region" description="Helical" evidence="8">
    <location>
        <begin position="671"/>
        <end position="696"/>
    </location>
</feature>
<evidence type="ECO:0000259" key="10">
    <source>
        <dbReference type="PROSITE" id="PS50893"/>
    </source>
</evidence>
<keyword evidence="4" id="KW-0547">Nucleotide-binding</keyword>
<dbReference type="SMART" id="SM00240">
    <property type="entry name" value="FHA"/>
    <property type="match status" value="2"/>
</dbReference>
<feature type="domain" description="FHA" evidence="9">
    <location>
        <begin position="36"/>
        <end position="93"/>
    </location>
</feature>
<evidence type="ECO:0000256" key="7">
    <source>
        <dbReference type="ARBA" id="ARBA00023136"/>
    </source>
</evidence>
<dbReference type="RefSeq" id="WP_015191403.1">
    <property type="nucleotide sequence ID" value="NC_019748.1"/>
</dbReference>
<keyword evidence="2" id="KW-0813">Transport</keyword>
<dbReference type="PROSITE" id="PS50006">
    <property type="entry name" value="FHA_DOMAIN"/>
    <property type="match status" value="2"/>
</dbReference>
<dbReference type="PATRIC" id="fig|111780.3.peg.110"/>
<dbReference type="Pfam" id="PF01061">
    <property type="entry name" value="ABC2_membrane"/>
    <property type="match status" value="1"/>
</dbReference>
<dbReference type="PANTHER" id="PTHR48041">
    <property type="entry name" value="ABC TRANSPORTER G FAMILY MEMBER 28"/>
    <property type="match status" value="1"/>
</dbReference>
<dbReference type="InterPro" id="IPR013525">
    <property type="entry name" value="ABC2_TM"/>
</dbReference>
<evidence type="ECO:0000256" key="2">
    <source>
        <dbReference type="ARBA" id="ARBA00022448"/>
    </source>
</evidence>
<dbReference type="OrthoDB" id="151099at2"/>
<evidence type="ECO:0000313" key="12">
    <source>
        <dbReference type="Proteomes" id="UP000010473"/>
    </source>
</evidence>
<keyword evidence="11" id="KW-0378">Hydrolase</keyword>
<feature type="transmembrane region" description="Helical" evidence="8">
    <location>
        <begin position="708"/>
        <end position="727"/>
    </location>
</feature>
<proteinExistence type="predicted"/>
<protein>
    <submittedName>
        <fullName evidence="11">FHA modulated ABC efflux pump with fused ATPase and integral membrane subunits</fullName>
        <ecNumber evidence="11">3.6.3.44</ecNumber>
    </submittedName>
</protein>
<dbReference type="FunFam" id="3.40.50.300:FF:000474">
    <property type="entry name" value="Putative ABC transporter ATP-binding subunit"/>
    <property type="match status" value="1"/>
</dbReference>
<reference evidence="12" key="1">
    <citation type="journal article" date="2013" name="Proc. Natl. Acad. Sci. U.S.A.">
        <title>Improving the coverage of the cyanobacterial phylum using diversity-driven genome sequencing.</title>
        <authorList>
            <person name="Shih P.M."/>
            <person name="Wu D."/>
            <person name="Latifi A."/>
            <person name="Axen S.D."/>
            <person name="Fewer D.P."/>
            <person name="Talla E."/>
            <person name="Calteau A."/>
            <person name="Cai F."/>
            <person name="Tandeau de Marsac N."/>
            <person name="Rippka R."/>
            <person name="Herdman M."/>
            <person name="Sivonen K."/>
            <person name="Coursin T."/>
            <person name="Laurent T."/>
            <person name="Goodwin L."/>
            <person name="Nolan M."/>
            <person name="Davenport K.W."/>
            <person name="Han C.S."/>
            <person name="Rubin E.M."/>
            <person name="Eisen J.A."/>
            <person name="Woyke T."/>
            <person name="Gugger M."/>
            <person name="Kerfeld C.A."/>
        </authorList>
    </citation>
    <scope>NUCLEOTIDE SEQUENCE [LARGE SCALE GENOMIC DNA]</scope>
    <source>
        <strain evidence="12">ATCC 29371 / PCC 7437</strain>
    </source>
</reference>
<dbReference type="EC" id="3.6.3.44" evidence="11"/>
<evidence type="ECO:0000256" key="6">
    <source>
        <dbReference type="ARBA" id="ARBA00022989"/>
    </source>
</evidence>
<dbReference type="SUPFAM" id="SSF49879">
    <property type="entry name" value="SMAD/FHA domain"/>
    <property type="match status" value="2"/>
</dbReference>
<evidence type="ECO:0000256" key="3">
    <source>
        <dbReference type="ARBA" id="ARBA00022692"/>
    </source>
</evidence>
<feature type="transmembrane region" description="Helical" evidence="8">
    <location>
        <begin position="593"/>
        <end position="610"/>
    </location>
</feature>
<accession>K9XM99</accession>
<dbReference type="InterPro" id="IPR027417">
    <property type="entry name" value="P-loop_NTPase"/>
</dbReference>
<dbReference type="CDD" id="cd00060">
    <property type="entry name" value="FHA"/>
    <property type="match status" value="2"/>
</dbReference>
<organism evidence="11 12">
    <name type="scientific">Stanieria cyanosphaera (strain ATCC 29371 / PCC 7437)</name>
    <dbReference type="NCBI Taxonomy" id="111780"/>
    <lineage>
        <taxon>Bacteria</taxon>
        <taxon>Bacillati</taxon>
        <taxon>Cyanobacteriota</taxon>
        <taxon>Cyanophyceae</taxon>
        <taxon>Pleurocapsales</taxon>
        <taxon>Dermocarpellaceae</taxon>
        <taxon>Stanieria</taxon>
    </lineage>
</organism>
<dbReference type="Proteomes" id="UP000010473">
    <property type="component" value="Chromosome"/>
</dbReference>
<dbReference type="InterPro" id="IPR000253">
    <property type="entry name" value="FHA_dom"/>
</dbReference>
<keyword evidence="12" id="KW-1185">Reference proteome</keyword>
<feature type="transmembrane region" description="Helical" evidence="8">
    <location>
        <begin position="781"/>
        <end position="801"/>
    </location>
</feature>
<sequence length="808" mass="90576">MTGSFARQTVVNTDPFIELSNEGQAPIRFYLKKEINAIGRDPQWSDLKIPETGWTVLSRKQAVIEREGNDFRIYDGDRTNPSRNGIFINQTRINVTQGYLLKNGAQLQIGQDPRYQINLTYHNPSGSQMTMPTKRRLSLKDLKEWPVELGRAPRPNYYSSMQLDAPTVSRLHVTIYPDSKGGHILHDHSTNGTFINGKRLDKRSLLHRGDTIQIGPFILLYTGDALELNNATHQIRLDAHELLRKVKDKKGQEKIILNNVSLVLEPGQLIALVGGSGAGKSTLMKSLLGIAPTNSGKVYLNGDDLRQNWAIYRSQIGYVPQDDIIHQDLTVEEVLTYACRLRLPPDIDIQKIVTKTLEQIKLSHVRHTLVHRLSGGQRKRVSIGVELLADPKLFFLDEPTSGLDPGLDKEMMNLLRELADQGRTVVLVTHATGNIEACDRLTFMGLGGKLCYFGPPQEALDFFEMPSEDFKYFADIYIKLNEGKNEADISKVVDRWAHKYQRSPQYYAYIATSLTEGKDEQQTTDASVRTGISPLKQLWLLSQRYWKLVNRDRVSLILALISGPITIALTALSLHNEEPLTKLATPSITQAPLALKLLFIFSCIAIWIGLSNSIREIVKEFAIYFRERLLNLGLLPYISSKLLVRSAIALMQTLLITIAVLIGFASPESELIPWSIGFGITTLLTLIASSALSLMLSAYVSTENEGNGILPLVMIPQIIFSGVLFNLDGWSQKVSWLMLSRWSIGAYGALADVNAMAPENNSFADIFQTSDVYQATWDNLALNWGILGVHTFAYLLITLILQKRKDIF</sequence>
<dbReference type="eggNOG" id="COG1716">
    <property type="taxonomic scope" value="Bacteria"/>
</dbReference>
<name>K9XM99_STAC7</name>
<dbReference type="SUPFAM" id="SSF52540">
    <property type="entry name" value="P-loop containing nucleoside triphosphate hydrolases"/>
    <property type="match status" value="1"/>
</dbReference>
<dbReference type="Pfam" id="PF00005">
    <property type="entry name" value="ABC_tran"/>
    <property type="match status" value="1"/>
</dbReference>
<evidence type="ECO:0000259" key="9">
    <source>
        <dbReference type="PROSITE" id="PS50006"/>
    </source>
</evidence>
<gene>
    <name evidence="11" type="ordered locus">Sta7437_0110</name>
</gene>